<dbReference type="EMBL" id="JAULSO010000002">
    <property type="protein sequence ID" value="KAK3689156.1"/>
    <property type="molecule type" value="Genomic_DNA"/>
</dbReference>
<keyword evidence="2" id="KW-0812">Transmembrane</keyword>
<feature type="transmembrane region" description="Helical" evidence="2">
    <location>
        <begin position="69"/>
        <end position="89"/>
    </location>
</feature>
<gene>
    <name evidence="3" type="ORF">B0T22DRAFT_440650</name>
</gene>
<reference evidence="3" key="1">
    <citation type="journal article" date="2023" name="Mol. Phylogenet. Evol.">
        <title>Genome-scale phylogeny and comparative genomics of the fungal order Sordariales.</title>
        <authorList>
            <person name="Hensen N."/>
            <person name="Bonometti L."/>
            <person name="Westerberg I."/>
            <person name="Brannstrom I.O."/>
            <person name="Guillou S."/>
            <person name="Cros-Aarteil S."/>
            <person name="Calhoun S."/>
            <person name="Haridas S."/>
            <person name="Kuo A."/>
            <person name="Mondo S."/>
            <person name="Pangilinan J."/>
            <person name="Riley R."/>
            <person name="LaButti K."/>
            <person name="Andreopoulos B."/>
            <person name="Lipzen A."/>
            <person name="Chen C."/>
            <person name="Yan M."/>
            <person name="Daum C."/>
            <person name="Ng V."/>
            <person name="Clum A."/>
            <person name="Steindorff A."/>
            <person name="Ohm R.A."/>
            <person name="Martin F."/>
            <person name="Silar P."/>
            <person name="Natvig D.O."/>
            <person name="Lalanne C."/>
            <person name="Gautier V."/>
            <person name="Ament-Velasquez S.L."/>
            <person name="Kruys A."/>
            <person name="Hutchinson M.I."/>
            <person name="Powell A.J."/>
            <person name="Barry K."/>
            <person name="Miller A.N."/>
            <person name="Grigoriev I.V."/>
            <person name="Debuchy R."/>
            <person name="Gladieux P."/>
            <person name="Hiltunen Thoren M."/>
            <person name="Johannesson H."/>
        </authorList>
    </citation>
    <scope>NUCLEOTIDE SEQUENCE</scope>
    <source>
        <strain evidence="3">CBS 314.62</strain>
    </source>
</reference>
<evidence type="ECO:0000313" key="4">
    <source>
        <dbReference type="Proteomes" id="UP001270362"/>
    </source>
</evidence>
<reference evidence="3" key="2">
    <citation type="submission" date="2023-06" db="EMBL/GenBank/DDBJ databases">
        <authorList>
            <consortium name="Lawrence Berkeley National Laboratory"/>
            <person name="Haridas S."/>
            <person name="Hensen N."/>
            <person name="Bonometti L."/>
            <person name="Westerberg I."/>
            <person name="Brannstrom I.O."/>
            <person name="Guillou S."/>
            <person name="Cros-Aarteil S."/>
            <person name="Calhoun S."/>
            <person name="Kuo A."/>
            <person name="Mondo S."/>
            <person name="Pangilinan J."/>
            <person name="Riley R."/>
            <person name="Labutti K."/>
            <person name="Andreopoulos B."/>
            <person name="Lipzen A."/>
            <person name="Chen C."/>
            <person name="Yanf M."/>
            <person name="Daum C."/>
            <person name="Ng V."/>
            <person name="Clum A."/>
            <person name="Steindorff A."/>
            <person name="Ohm R."/>
            <person name="Martin F."/>
            <person name="Silar P."/>
            <person name="Natvig D."/>
            <person name="Lalanne C."/>
            <person name="Gautier V."/>
            <person name="Ament-Velasquez S.L."/>
            <person name="Kruys A."/>
            <person name="Hutchinson M.I."/>
            <person name="Powell A.J."/>
            <person name="Barry K."/>
            <person name="Miller A.N."/>
            <person name="Grigoriev I.V."/>
            <person name="Debuchy R."/>
            <person name="Gladieux P."/>
            <person name="Thoren M.H."/>
            <person name="Johannesson H."/>
        </authorList>
    </citation>
    <scope>NUCLEOTIDE SEQUENCE</scope>
    <source>
        <strain evidence="3">CBS 314.62</strain>
    </source>
</reference>
<evidence type="ECO:0000256" key="1">
    <source>
        <dbReference type="SAM" id="MobiDB-lite"/>
    </source>
</evidence>
<dbReference type="AlphaFoldDB" id="A0AAE0XB13"/>
<accession>A0AAE0XB13</accession>
<dbReference type="Proteomes" id="UP001270362">
    <property type="component" value="Unassembled WGS sequence"/>
</dbReference>
<organism evidence="3 4">
    <name type="scientific">Podospora appendiculata</name>
    <dbReference type="NCBI Taxonomy" id="314037"/>
    <lineage>
        <taxon>Eukaryota</taxon>
        <taxon>Fungi</taxon>
        <taxon>Dikarya</taxon>
        <taxon>Ascomycota</taxon>
        <taxon>Pezizomycotina</taxon>
        <taxon>Sordariomycetes</taxon>
        <taxon>Sordariomycetidae</taxon>
        <taxon>Sordariales</taxon>
        <taxon>Podosporaceae</taxon>
        <taxon>Podospora</taxon>
    </lineage>
</organism>
<evidence type="ECO:0000256" key="2">
    <source>
        <dbReference type="SAM" id="Phobius"/>
    </source>
</evidence>
<keyword evidence="2" id="KW-0472">Membrane</keyword>
<keyword evidence="2" id="KW-1133">Transmembrane helix</keyword>
<keyword evidence="4" id="KW-1185">Reference proteome</keyword>
<proteinExistence type="predicted"/>
<protein>
    <submittedName>
        <fullName evidence="3">Uncharacterized protein</fullName>
    </submittedName>
</protein>
<evidence type="ECO:0000313" key="3">
    <source>
        <dbReference type="EMBL" id="KAK3689156.1"/>
    </source>
</evidence>
<feature type="region of interest" description="Disordered" evidence="1">
    <location>
        <begin position="46"/>
        <end position="65"/>
    </location>
</feature>
<name>A0AAE0XB13_9PEZI</name>
<sequence>MDPTSPRPNGSSDADYTDNFANNCDFATGDYCQSKHHTVIAATWASADKSSSDTTQQQQQSGLSTSDKIGIISGTVGDFVSVLGVWFAWKMYQKKKKKKTGGGNNGSNMQLERMHGGPNQRPWEVGMQPSALENKNIIFTRTTFSFSNIAHITTERWEARERDRQQAPRRPRALLTRAPRVRVYDLEEGAEPD</sequence>
<comment type="caution">
    <text evidence="3">The sequence shown here is derived from an EMBL/GenBank/DDBJ whole genome shotgun (WGS) entry which is preliminary data.</text>
</comment>